<dbReference type="EMBL" id="JACGWZ010000001">
    <property type="protein sequence ID" value="MBA8822749.1"/>
    <property type="molecule type" value="Genomic_DNA"/>
</dbReference>
<feature type="transmembrane region" description="Helical" evidence="1">
    <location>
        <begin position="76"/>
        <end position="95"/>
    </location>
</feature>
<feature type="transmembrane region" description="Helical" evidence="1">
    <location>
        <begin position="115"/>
        <end position="135"/>
    </location>
</feature>
<feature type="transmembrane region" description="Helical" evidence="1">
    <location>
        <begin position="147"/>
        <end position="165"/>
    </location>
</feature>
<feature type="transmembrane region" description="Helical" evidence="1">
    <location>
        <begin position="48"/>
        <end position="69"/>
    </location>
</feature>
<evidence type="ECO:0000256" key="1">
    <source>
        <dbReference type="SAM" id="Phobius"/>
    </source>
</evidence>
<keyword evidence="1" id="KW-1133">Transmembrane helix</keyword>
<feature type="transmembrane region" description="Helical" evidence="1">
    <location>
        <begin position="292"/>
        <end position="314"/>
    </location>
</feature>
<accession>A0A839DPT4</accession>
<evidence type="ECO:0000313" key="2">
    <source>
        <dbReference type="EMBL" id="MBA8822749.1"/>
    </source>
</evidence>
<feature type="transmembrane region" description="Helical" evidence="1">
    <location>
        <begin position="244"/>
        <end position="263"/>
    </location>
</feature>
<reference evidence="2 3" key="1">
    <citation type="submission" date="2020-07" db="EMBL/GenBank/DDBJ databases">
        <title>Sequencing the genomes of 1000 actinobacteria strains.</title>
        <authorList>
            <person name="Klenk H.-P."/>
        </authorList>
    </citation>
    <scope>NUCLEOTIDE SEQUENCE [LARGE SCALE GENOMIC DNA]</scope>
    <source>
        <strain evidence="2 3">DSM 45975</strain>
    </source>
</reference>
<keyword evidence="1" id="KW-0812">Transmembrane</keyword>
<comment type="caution">
    <text evidence="2">The sequence shown here is derived from an EMBL/GenBank/DDBJ whole genome shotgun (WGS) entry which is preliminary data.</text>
</comment>
<protein>
    <submittedName>
        <fullName evidence="2">Putative integral membrane protein</fullName>
    </submittedName>
</protein>
<evidence type="ECO:0000313" key="3">
    <source>
        <dbReference type="Proteomes" id="UP000569329"/>
    </source>
</evidence>
<sequence length="332" mass="34826">MTSGRQRRAVERLTERAVLSPEQADAVLTELDRARPPGVRPGAVVPEILGYVGGVLVLGGAWLLGRLYWYELGAPVRVGILTAVTLTLVLAGVLIGGGPAKFRSVRESSVRRFRITTVLLAVAAVTGSMAVNNAFPVEMSGPRALDVFCAALVGLLIGLVGYLVLPSIPGLLVTGVFSAWLALVTPELWLDHSTVAEGFALLLVGAVWTVLAWSGLLRYRELGFGGMAIATCGAQWLTLSEFPVLGYAVGLLVALACFALYLLRGGVLLLVVGVIGIALVVPEAVWDWTNGTIGAPLIVVIVGAVLLGAGGVAFRLRERRSPGEADSGSRDR</sequence>
<gene>
    <name evidence="2" type="ORF">FHX42_000078</name>
</gene>
<dbReference type="RefSeq" id="WP_182542102.1">
    <property type="nucleotide sequence ID" value="NZ_JACGWZ010000001.1"/>
</dbReference>
<name>A0A839DPT4_9PSEU</name>
<keyword evidence="3" id="KW-1185">Reference proteome</keyword>
<dbReference type="AlphaFoldDB" id="A0A839DPT4"/>
<feature type="transmembrane region" description="Helical" evidence="1">
    <location>
        <begin position="171"/>
        <end position="190"/>
    </location>
</feature>
<dbReference type="Proteomes" id="UP000569329">
    <property type="component" value="Unassembled WGS sequence"/>
</dbReference>
<organism evidence="2 3">
    <name type="scientific">Halosaccharopolyspora lacisalsi</name>
    <dbReference type="NCBI Taxonomy" id="1000566"/>
    <lineage>
        <taxon>Bacteria</taxon>
        <taxon>Bacillati</taxon>
        <taxon>Actinomycetota</taxon>
        <taxon>Actinomycetes</taxon>
        <taxon>Pseudonocardiales</taxon>
        <taxon>Pseudonocardiaceae</taxon>
        <taxon>Halosaccharopolyspora</taxon>
    </lineage>
</organism>
<feature type="transmembrane region" description="Helical" evidence="1">
    <location>
        <begin position="199"/>
        <end position="217"/>
    </location>
</feature>
<keyword evidence="1" id="KW-0472">Membrane</keyword>
<proteinExistence type="predicted"/>
<feature type="transmembrane region" description="Helical" evidence="1">
    <location>
        <begin position="268"/>
        <end position="286"/>
    </location>
</feature>